<organism evidence="2 3">
    <name type="scientific">Brachybacterium endophyticum</name>
    <dbReference type="NCBI Taxonomy" id="2182385"/>
    <lineage>
        <taxon>Bacteria</taxon>
        <taxon>Bacillati</taxon>
        <taxon>Actinomycetota</taxon>
        <taxon>Actinomycetes</taxon>
        <taxon>Micrococcales</taxon>
        <taxon>Dermabacteraceae</taxon>
        <taxon>Brachybacterium</taxon>
    </lineage>
</organism>
<dbReference type="InterPro" id="IPR002767">
    <property type="entry name" value="Thiamine_BP"/>
</dbReference>
<feature type="domain" description="Thiamine-binding protein" evidence="1">
    <location>
        <begin position="26"/>
        <end position="58"/>
    </location>
</feature>
<dbReference type="EMBL" id="QFKX01000006">
    <property type="protein sequence ID" value="PWH05289.1"/>
    <property type="molecule type" value="Genomic_DNA"/>
</dbReference>
<dbReference type="AlphaFoldDB" id="A0A2U2RHD9"/>
<proteinExistence type="predicted"/>
<keyword evidence="3" id="KW-1185">Reference proteome</keyword>
<gene>
    <name evidence="2" type="ORF">DEO23_14580</name>
</gene>
<evidence type="ECO:0000259" key="1">
    <source>
        <dbReference type="Pfam" id="PF01910"/>
    </source>
</evidence>
<name>A0A2U2RHD9_9MICO</name>
<dbReference type="Gene3D" id="3.30.70.930">
    <property type="match status" value="1"/>
</dbReference>
<reference evidence="2 3" key="1">
    <citation type="submission" date="2018-05" db="EMBL/GenBank/DDBJ databases">
        <title>Brachybacterium sp. M1HQ-2T, whole genome shotgun sequence.</title>
        <authorList>
            <person name="Tuo L."/>
        </authorList>
    </citation>
    <scope>NUCLEOTIDE SEQUENCE [LARGE SCALE GENOMIC DNA]</scope>
    <source>
        <strain evidence="2 3">M1HQ-2</strain>
    </source>
</reference>
<comment type="caution">
    <text evidence="2">The sequence shown here is derived from an EMBL/GenBank/DDBJ whole genome shotgun (WGS) entry which is preliminary data.</text>
</comment>
<sequence>MIIAFSVQPTGEPSDPEVVRDLAEGSDAASVHDAVAAAVQVVRDSGLPNRTSSMFTSIVDLGHGSFIRPAGI</sequence>
<evidence type="ECO:0000313" key="2">
    <source>
        <dbReference type="EMBL" id="PWH05289.1"/>
    </source>
</evidence>
<dbReference type="InterPro" id="IPR029756">
    <property type="entry name" value="MTH1187/YkoF-like"/>
</dbReference>
<dbReference type="RefSeq" id="WP_109276751.1">
    <property type="nucleotide sequence ID" value="NZ_QFKX01000006.1"/>
</dbReference>
<dbReference type="SUPFAM" id="SSF89957">
    <property type="entry name" value="MTH1187/YkoF-like"/>
    <property type="match status" value="1"/>
</dbReference>
<protein>
    <recommendedName>
        <fullName evidence="1">Thiamine-binding protein domain-containing protein</fullName>
    </recommendedName>
</protein>
<evidence type="ECO:0000313" key="3">
    <source>
        <dbReference type="Proteomes" id="UP000245590"/>
    </source>
</evidence>
<dbReference type="Proteomes" id="UP000245590">
    <property type="component" value="Unassembled WGS sequence"/>
</dbReference>
<dbReference type="Pfam" id="PF01910">
    <property type="entry name" value="Thiamine_BP"/>
    <property type="match status" value="1"/>
</dbReference>
<accession>A0A2U2RHD9</accession>